<evidence type="ECO:0000256" key="1">
    <source>
        <dbReference type="SAM" id="SignalP"/>
    </source>
</evidence>
<keyword evidence="1" id="KW-0732">Signal</keyword>
<feature type="chain" id="PRO_5002993164" description="Tetratricopeptide repeat protein" evidence="1">
    <location>
        <begin position="26"/>
        <end position="581"/>
    </location>
</feature>
<evidence type="ECO:0000313" key="3">
    <source>
        <dbReference type="Proteomes" id="UP000001052"/>
    </source>
</evidence>
<organism evidence="2 3">
    <name type="scientific">Desulfohalobium retbaense (strain ATCC 49708 / DSM 5692 / JCM 16813 / HR100)</name>
    <dbReference type="NCBI Taxonomy" id="485915"/>
    <lineage>
        <taxon>Bacteria</taxon>
        <taxon>Pseudomonadati</taxon>
        <taxon>Thermodesulfobacteriota</taxon>
        <taxon>Desulfovibrionia</taxon>
        <taxon>Desulfovibrionales</taxon>
        <taxon>Desulfohalobiaceae</taxon>
        <taxon>Desulfohalobium</taxon>
    </lineage>
</organism>
<keyword evidence="3" id="KW-1185">Reference proteome</keyword>
<dbReference type="KEGG" id="drt:Dret_1519"/>
<evidence type="ECO:0008006" key="4">
    <source>
        <dbReference type="Google" id="ProtNLM"/>
    </source>
</evidence>
<protein>
    <recommendedName>
        <fullName evidence="4">Tetratricopeptide repeat protein</fullName>
    </recommendedName>
</protein>
<feature type="signal peptide" evidence="1">
    <location>
        <begin position="1"/>
        <end position="25"/>
    </location>
</feature>
<accession>C8X308</accession>
<dbReference type="Gene3D" id="1.25.40.10">
    <property type="entry name" value="Tetratricopeptide repeat domain"/>
    <property type="match status" value="1"/>
</dbReference>
<dbReference type="EMBL" id="CP001734">
    <property type="protein sequence ID" value="ACV68805.1"/>
    <property type="molecule type" value="Genomic_DNA"/>
</dbReference>
<dbReference type="STRING" id="485915.Dret_1519"/>
<evidence type="ECO:0000313" key="2">
    <source>
        <dbReference type="EMBL" id="ACV68805.1"/>
    </source>
</evidence>
<dbReference type="eggNOG" id="COG0457">
    <property type="taxonomic scope" value="Bacteria"/>
</dbReference>
<sequence length="581" mass="66422">MSLRLRCCTVLVCIGLLVSSLPVLALTPPGSEPFAPGTQPIAPNEHAMKSLVPAKQHIDTGKTKFFLARLLGWTRDYEGSLNLYQELLRTYPDWDQARREAARTAYWAKKNELGDRLYQELFTPTVDTLLARELETAASREGSKALSQRLREYIPPDPESTVFTGYEILRQTQSQASATGPLPAKLQTIRRQLRAEYVFQKRVWLEYKAKQAMWNKRFIRAKRRLQKLVQLEPENREAWFDFAQSQCALGLCGQEAETYRQLLAIDPKHNLAQRALERQKTRSKPAIQARYSAWREKGRGNLARMGRQQADIRVDVPVACQHGVTLTHSRFWENPDYGPSSTAQGLGVQARLRPNAFWSATLAARFKDYLDGAYEDQSTGEFGLRFNAWDLAHVDFQYARENVLPNGYALEQGIQKDRWRAELAPIITHSLSGHVGAEYSDYNDQNAGSRLDAALGYVLTDHPRQLEVTLSGEYRDTQHASQETPQNITHPYWTPQNYLGTAVTLHWQHDLSRFQFCGSRKNIYDLQLTFGTDSDSNPSLALKGKYKLDFKDHWGLELEGMIHESQNWDARSLQMSLTYSF</sequence>
<dbReference type="InterPro" id="IPR011990">
    <property type="entry name" value="TPR-like_helical_dom_sf"/>
</dbReference>
<proteinExistence type="predicted"/>
<dbReference type="AlphaFoldDB" id="C8X308"/>
<gene>
    <name evidence="2" type="ordered locus">Dret_1519</name>
</gene>
<name>C8X308_DESRD</name>
<reference evidence="3" key="1">
    <citation type="submission" date="2009-09" db="EMBL/GenBank/DDBJ databases">
        <title>The complete chromosome of Desulfohalobium retbaense DSM 5692.</title>
        <authorList>
            <consortium name="US DOE Joint Genome Institute (JGI-PGF)"/>
            <person name="Lucas S."/>
            <person name="Copeland A."/>
            <person name="Lapidus A."/>
            <person name="Glavina del Rio T."/>
            <person name="Dalin E."/>
            <person name="Tice H."/>
            <person name="Bruce D."/>
            <person name="Goodwin L."/>
            <person name="Pitluck S."/>
            <person name="Kyrpides N."/>
            <person name="Mavromatis K."/>
            <person name="Ivanova N."/>
            <person name="Mikhailova N."/>
            <person name="Munk A.C."/>
            <person name="Brettin T."/>
            <person name="Detter J.C."/>
            <person name="Han C."/>
            <person name="Tapia R."/>
            <person name="Larimer F."/>
            <person name="Land M."/>
            <person name="Hauser L."/>
            <person name="Markowitz V."/>
            <person name="Cheng J.-F."/>
            <person name="Hugenholtz P."/>
            <person name="Woyke T."/>
            <person name="Wu D."/>
            <person name="Spring S."/>
            <person name="Klenk H.-P."/>
            <person name="Eisen J.A."/>
        </authorList>
    </citation>
    <scope>NUCLEOTIDE SEQUENCE [LARGE SCALE GENOMIC DNA]</scope>
    <source>
        <strain evidence="3">DSM 5692</strain>
    </source>
</reference>
<reference evidence="2 3" key="2">
    <citation type="journal article" date="2010" name="Stand. Genomic Sci.">
        <title>Complete genome sequence of Desulfohalobium retbaense type strain (HR(100)).</title>
        <authorList>
            <person name="Spring S."/>
            <person name="Nolan M."/>
            <person name="Lapidus A."/>
            <person name="Glavina Del Rio T."/>
            <person name="Copeland A."/>
            <person name="Tice H."/>
            <person name="Cheng J.F."/>
            <person name="Lucas S."/>
            <person name="Land M."/>
            <person name="Chen F."/>
            <person name="Bruce D."/>
            <person name="Goodwin L."/>
            <person name="Pitluck S."/>
            <person name="Ivanova N."/>
            <person name="Mavromatis K."/>
            <person name="Mikhailova N."/>
            <person name="Pati A."/>
            <person name="Chen A."/>
            <person name="Palaniappan K."/>
            <person name="Hauser L."/>
            <person name="Chang Y.J."/>
            <person name="Jeffries C.D."/>
            <person name="Munk C."/>
            <person name="Kiss H."/>
            <person name="Chain P."/>
            <person name="Han C."/>
            <person name="Brettin T."/>
            <person name="Detter J.C."/>
            <person name="Schuler E."/>
            <person name="Goker M."/>
            <person name="Rohde M."/>
            <person name="Bristow J."/>
            <person name="Eisen J.A."/>
            <person name="Markowitz V."/>
            <person name="Hugenholtz P."/>
            <person name="Kyrpides N.C."/>
            <person name="Klenk H.P."/>
        </authorList>
    </citation>
    <scope>NUCLEOTIDE SEQUENCE [LARGE SCALE GENOMIC DNA]</scope>
    <source>
        <strain evidence="2 3">DSM 5692</strain>
    </source>
</reference>
<dbReference type="SUPFAM" id="SSF48452">
    <property type="entry name" value="TPR-like"/>
    <property type="match status" value="1"/>
</dbReference>
<dbReference type="HOGENOM" id="CLU_469080_0_0_7"/>
<dbReference type="Proteomes" id="UP000001052">
    <property type="component" value="Chromosome"/>
</dbReference>